<keyword evidence="12 15" id="KW-0170">Cobalt</keyword>
<evidence type="ECO:0000256" key="14">
    <source>
        <dbReference type="ARBA" id="ARBA00051301"/>
    </source>
</evidence>
<comment type="pathway">
    <text evidence="1 15">Amino-acid biosynthesis; L-lysine biosynthesis via DAP pathway; LL-2,6-diaminopimelate from (S)-tetrahydrodipicolinate (succinylase route): step 3/3.</text>
</comment>
<dbReference type="CDD" id="cd03891">
    <property type="entry name" value="M20_DapE_proteobac"/>
    <property type="match status" value="1"/>
</dbReference>
<dbReference type="GO" id="GO:0008777">
    <property type="term" value="F:acetylornithine deacetylase activity"/>
    <property type="evidence" value="ECO:0007669"/>
    <property type="project" value="TreeGrafter"/>
</dbReference>
<dbReference type="PANTHER" id="PTHR43808">
    <property type="entry name" value="ACETYLORNITHINE DEACETYLASE"/>
    <property type="match status" value="1"/>
</dbReference>
<dbReference type="RefSeq" id="WP_095556238.1">
    <property type="nucleotide sequence ID" value="NZ_NSJD01000002.1"/>
</dbReference>
<evidence type="ECO:0000256" key="11">
    <source>
        <dbReference type="ARBA" id="ARBA00023154"/>
    </source>
</evidence>
<feature type="active site" evidence="15">
    <location>
        <position position="83"/>
    </location>
</feature>
<dbReference type="PANTHER" id="PTHR43808:SF31">
    <property type="entry name" value="N-ACETYL-L-CITRULLINE DEACETYLASE"/>
    <property type="match status" value="1"/>
</dbReference>
<dbReference type="Proteomes" id="UP000218644">
    <property type="component" value="Unassembled WGS sequence"/>
</dbReference>
<evidence type="ECO:0000256" key="2">
    <source>
        <dbReference type="ARBA" id="ARBA00006746"/>
    </source>
</evidence>
<dbReference type="InterPro" id="IPR011650">
    <property type="entry name" value="Peptidase_M20_dimer"/>
</dbReference>
<sequence length="407" mass="43490">MTEPASPLQANALALLKELIAKPSVTPEDAGCQALLAQRLQALGFELEWLPAGPAEARVSNLWATRAAVQPDAPTLVFAGHTDVVPSGAEQHWSNPPFVPTERDGRLYGRGASDMKGSIAAFVAALESVLQQQPRQALRLALLLTSDEEGPAVHGTTHVIETLRARGERLDYCIVGEPTAQQRTGDMIKSGRRGSLSGRLHVHGVQGHIAYPHLARNPIHQALPALAELAATEWDAGNEFFPPTSWQISNIRAGTGAGNVIPGELVVDFNFRFSTESSDAQLRQRVHALLDRHGLDYTLHWTLGGQPFLTPSGTLVQLVQQAVGQVTGLSPELSTSGGTSDGRFIATLCPQVIELGPPNASIHKVDEHIALADLETLARIYAQLLQLLQLLHAQHVGAAGDNTQAAA</sequence>
<dbReference type="GO" id="GO:0006526">
    <property type="term" value="P:L-arginine biosynthetic process"/>
    <property type="evidence" value="ECO:0007669"/>
    <property type="project" value="TreeGrafter"/>
</dbReference>
<evidence type="ECO:0000256" key="12">
    <source>
        <dbReference type="ARBA" id="ARBA00023285"/>
    </source>
</evidence>
<dbReference type="SUPFAM" id="SSF55031">
    <property type="entry name" value="Bacterial exopeptidase dimerisation domain"/>
    <property type="match status" value="1"/>
</dbReference>
<dbReference type="GO" id="GO:0050897">
    <property type="term" value="F:cobalt ion binding"/>
    <property type="evidence" value="ECO:0007669"/>
    <property type="project" value="UniProtKB-UniRule"/>
</dbReference>
<feature type="binding site" evidence="15">
    <location>
        <position position="81"/>
    </location>
    <ligand>
        <name>Zn(2+)</name>
        <dbReference type="ChEBI" id="CHEBI:29105"/>
        <label>1</label>
    </ligand>
</feature>
<dbReference type="SUPFAM" id="SSF53187">
    <property type="entry name" value="Zn-dependent exopeptidases"/>
    <property type="match status" value="1"/>
</dbReference>
<evidence type="ECO:0000256" key="5">
    <source>
        <dbReference type="ARBA" id="ARBA00022391"/>
    </source>
</evidence>
<organism evidence="17 18">
    <name type="scientific">Vandammella animalimorsus</name>
    <dbReference type="NCBI Taxonomy" id="2029117"/>
    <lineage>
        <taxon>Bacteria</taxon>
        <taxon>Pseudomonadati</taxon>
        <taxon>Pseudomonadota</taxon>
        <taxon>Betaproteobacteria</taxon>
        <taxon>Burkholderiales</taxon>
        <taxon>Comamonadaceae</taxon>
        <taxon>Vandammella</taxon>
    </lineage>
</organism>
<dbReference type="EC" id="3.5.1.18" evidence="4 15"/>
<dbReference type="Pfam" id="PF07687">
    <property type="entry name" value="M20_dimer"/>
    <property type="match status" value="1"/>
</dbReference>
<dbReference type="GO" id="GO:0008270">
    <property type="term" value="F:zinc ion binding"/>
    <property type="evidence" value="ECO:0007669"/>
    <property type="project" value="UniProtKB-UniRule"/>
</dbReference>
<evidence type="ECO:0000256" key="9">
    <source>
        <dbReference type="ARBA" id="ARBA00022833"/>
    </source>
</evidence>
<reference evidence="17 18" key="1">
    <citation type="submission" date="2017-08" db="EMBL/GenBank/DDBJ databases">
        <title>WGS of Clinical strains of the CDC Group NO-1 linked to zoonotic infections in humans.</title>
        <authorList>
            <person name="Bernier A.-M."/>
            <person name="Bernard K."/>
        </authorList>
    </citation>
    <scope>NUCLEOTIDE SEQUENCE [LARGE SCALE GENOMIC DNA]</scope>
    <source>
        <strain evidence="17 18">NML79-0751</strain>
    </source>
</reference>
<dbReference type="NCBIfam" id="TIGR01246">
    <property type="entry name" value="dapE_proteo"/>
    <property type="match status" value="1"/>
</dbReference>
<accession>A0A2A2ARG0</accession>
<keyword evidence="8 15" id="KW-0378">Hydrolase</keyword>
<dbReference type="Pfam" id="PF01546">
    <property type="entry name" value="Peptidase_M20"/>
    <property type="match status" value="1"/>
</dbReference>
<feature type="binding site" evidence="15">
    <location>
        <position position="114"/>
    </location>
    <ligand>
        <name>Zn(2+)</name>
        <dbReference type="ChEBI" id="CHEBI:29105"/>
        <label>1</label>
    </ligand>
</feature>
<evidence type="ECO:0000313" key="17">
    <source>
        <dbReference type="EMBL" id="PAT41160.1"/>
    </source>
</evidence>
<keyword evidence="10 15" id="KW-0220">Diaminopimelate biosynthesis</keyword>
<comment type="cofactor">
    <cofactor evidence="15">
        <name>Zn(2+)</name>
        <dbReference type="ChEBI" id="CHEBI:29105"/>
    </cofactor>
    <cofactor evidence="15">
        <name>Co(2+)</name>
        <dbReference type="ChEBI" id="CHEBI:48828"/>
    </cofactor>
    <text evidence="15">Binds 2 Zn(2+) or Co(2+) ions per subunit.</text>
</comment>
<name>A0A2A2ARG0_9BURK</name>
<keyword evidence="9 15" id="KW-0862">Zinc</keyword>
<evidence type="ECO:0000256" key="10">
    <source>
        <dbReference type="ARBA" id="ARBA00022915"/>
    </source>
</evidence>
<dbReference type="InterPro" id="IPR002933">
    <property type="entry name" value="Peptidase_M20"/>
</dbReference>
<dbReference type="NCBIfam" id="NF009557">
    <property type="entry name" value="PRK13009.1"/>
    <property type="match status" value="1"/>
</dbReference>
<dbReference type="InterPro" id="IPR050072">
    <property type="entry name" value="Peptidase_M20A"/>
</dbReference>
<evidence type="ECO:0000256" key="15">
    <source>
        <dbReference type="HAMAP-Rule" id="MF_01690"/>
    </source>
</evidence>
<feature type="binding site" evidence="15">
    <location>
        <position position="114"/>
    </location>
    <ligand>
        <name>Zn(2+)</name>
        <dbReference type="ChEBI" id="CHEBI:29105"/>
        <label>2</label>
    </ligand>
</feature>
<dbReference type="InterPro" id="IPR005941">
    <property type="entry name" value="DapE_proteobac"/>
</dbReference>
<comment type="caution">
    <text evidence="17">The sequence shown here is derived from an EMBL/GenBank/DDBJ whole genome shotgun (WGS) entry which is preliminary data.</text>
</comment>
<evidence type="ECO:0000256" key="6">
    <source>
        <dbReference type="ARBA" id="ARBA00022605"/>
    </source>
</evidence>
<feature type="active site" description="Proton acceptor" evidence="15">
    <location>
        <position position="148"/>
    </location>
</feature>
<dbReference type="InterPro" id="IPR001261">
    <property type="entry name" value="ArgE/DapE_CS"/>
</dbReference>
<dbReference type="EMBL" id="NSJD01000002">
    <property type="protein sequence ID" value="PAT41160.1"/>
    <property type="molecule type" value="Genomic_DNA"/>
</dbReference>
<evidence type="ECO:0000259" key="16">
    <source>
        <dbReference type="Pfam" id="PF07687"/>
    </source>
</evidence>
<dbReference type="Gene3D" id="3.40.630.10">
    <property type="entry name" value="Zn peptidases"/>
    <property type="match status" value="2"/>
</dbReference>
<dbReference type="GO" id="GO:0019877">
    <property type="term" value="P:diaminopimelate biosynthetic process"/>
    <property type="evidence" value="ECO:0007669"/>
    <property type="project" value="UniProtKB-UniRule"/>
</dbReference>
<dbReference type="InterPro" id="IPR036264">
    <property type="entry name" value="Bact_exopeptidase_dim_dom"/>
</dbReference>
<dbReference type="UniPathway" id="UPA00034">
    <property type="reaction ID" value="UER00021"/>
</dbReference>
<comment type="catalytic activity">
    <reaction evidence="14 15">
        <text>N-succinyl-(2S,6S)-2,6-diaminopimelate + H2O = (2S,6S)-2,6-diaminopimelate + succinate</text>
        <dbReference type="Rhea" id="RHEA:22608"/>
        <dbReference type="ChEBI" id="CHEBI:15377"/>
        <dbReference type="ChEBI" id="CHEBI:30031"/>
        <dbReference type="ChEBI" id="CHEBI:57609"/>
        <dbReference type="ChEBI" id="CHEBI:58087"/>
        <dbReference type="EC" id="3.5.1.18"/>
    </reaction>
</comment>
<proteinExistence type="inferred from homology"/>
<feature type="binding site" evidence="15">
    <location>
        <position position="363"/>
    </location>
    <ligand>
        <name>Zn(2+)</name>
        <dbReference type="ChEBI" id="CHEBI:29105"/>
        <label>2</label>
    </ligand>
</feature>
<keyword evidence="6 15" id="KW-0028">Amino-acid biosynthesis</keyword>
<feature type="binding site" evidence="15">
    <location>
        <position position="149"/>
    </location>
    <ligand>
        <name>Zn(2+)</name>
        <dbReference type="ChEBI" id="CHEBI:29105"/>
        <label>2</label>
    </ligand>
</feature>
<protein>
    <recommendedName>
        <fullName evidence="5 15">Succinyl-diaminopimelate desuccinylase</fullName>
        <shortName evidence="15">SDAP desuccinylase</shortName>
        <ecNumber evidence="4 15">3.5.1.18</ecNumber>
    </recommendedName>
    <alternativeName>
        <fullName evidence="13 15">N-succinyl-LL-2,6-diaminoheptanedioate amidohydrolase</fullName>
    </alternativeName>
</protein>
<dbReference type="FunFam" id="3.30.70.360:FF:000011">
    <property type="entry name" value="Succinyl-diaminopimelate desuccinylase"/>
    <property type="match status" value="1"/>
</dbReference>
<evidence type="ECO:0000256" key="3">
    <source>
        <dbReference type="ARBA" id="ARBA00011738"/>
    </source>
</evidence>
<evidence type="ECO:0000313" key="18">
    <source>
        <dbReference type="Proteomes" id="UP000218644"/>
    </source>
</evidence>
<comment type="similarity">
    <text evidence="2 15">Belongs to the peptidase M20A family. DapE subfamily.</text>
</comment>
<dbReference type="HAMAP" id="MF_01690">
    <property type="entry name" value="DapE"/>
    <property type="match status" value="1"/>
</dbReference>
<keyword evidence="11 15" id="KW-0457">Lysine biosynthesis</keyword>
<evidence type="ECO:0000256" key="8">
    <source>
        <dbReference type="ARBA" id="ARBA00022801"/>
    </source>
</evidence>
<gene>
    <name evidence="15" type="primary">dapE</name>
    <name evidence="17" type="ORF">CK623_02635</name>
</gene>
<dbReference type="GO" id="GO:0009089">
    <property type="term" value="P:lysine biosynthetic process via diaminopimelate"/>
    <property type="evidence" value="ECO:0007669"/>
    <property type="project" value="UniProtKB-UniRule"/>
</dbReference>
<evidence type="ECO:0000256" key="4">
    <source>
        <dbReference type="ARBA" id="ARBA00011921"/>
    </source>
</evidence>
<evidence type="ECO:0000256" key="1">
    <source>
        <dbReference type="ARBA" id="ARBA00005130"/>
    </source>
</evidence>
<keyword evidence="7 15" id="KW-0479">Metal-binding</keyword>
<dbReference type="GO" id="GO:0009014">
    <property type="term" value="F:succinyl-diaminopimelate desuccinylase activity"/>
    <property type="evidence" value="ECO:0007669"/>
    <property type="project" value="UniProtKB-UniRule"/>
</dbReference>
<evidence type="ECO:0000256" key="13">
    <source>
        <dbReference type="ARBA" id="ARBA00031891"/>
    </source>
</evidence>
<comment type="function">
    <text evidence="15">Catalyzes the hydrolysis of N-succinyl-L,L-diaminopimelic acid (SDAP), forming succinate and LL-2,6-diaminopimelate (DAP), an intermediate involved in the bacterial biosynthesis of lysine and meso-diaminopimelic acid, an essential component of bacterial cell walls.</text>
</comment>
<feature type="domain" description="Peptidase M20 dimerisation" evidence="16">
    <location>
        <begin position="191"/>
        <end position="297"/>
    </location>
</feature>
<dbReference type="AlphaFoldDB" id="A0A2A2ARG0"/>
<evidence type="ECO:0000256" key="7">
    <source>
        <dbReference type="ARBA" id="ARBA00022723"/>
    </source>
</evidence>
<comment type="subunit">
    <text evidence="3 15">Homodimer.</text>
</comment>
<feature type="binding site" evidence="15">
    <location>
        <position position="177"/>
    </location>
    <ligand>
        <name>Zn(2+)</name>
        <dbReference type="ChEBI" id="CHEBI:29105"/>
        <label>1</label>
    </ligand>
</feature>
<dbReference type="PROSITE" id="PS00759">
    <property type="entry name" value="ARGE_DAPE_CPG2_2"/>
    <property type="match status" value="1"/>
</dbReference>